<keyword evidence="3 8" id="KW-0813">Transport</keyword>
<evidence type="ECO:0000313" key="10">
    <source>
        <dbReference type="Proteomes" id="UP000469558"/>
    </source>
</evidence>
<reference evidence="9 10" key="1">
    <citation type="submission" date="2018-05" db="EMBL/GenBank/DDBJ databases">
        <title>Genome sequencing and assembly of the regulated plant pathogen Lachnellula willkommii and related sister species for the development of diagnostic species identification markers.</title>
        <authorList>
            <person name="Giroux E."/>
            <person name="Bilodeau G."/>
        </authorList>
    </citation>
    <scope>NUCLEOTIDE SEQUENCE [LARGE SCALE GENOMIC DNA]</scope>
    <source>
        <strain evidence="9 10">CBS 268.59</strain>
    </source>
</reference>
<evidence type="ECO:0000313" key="9">
    <source>
        <dbReference type="EMBL" id="TVY71361.1"/>
    </source>
</evidence>
<protein>
    <recommendedName>
        <fullName evidence="8">Nickel/cobalt efflux system</fullName>
    </recommendedName>
</protein>
<name>A0A8T9BZE4_9HELO</name>
<evidence type="ECO:0000256" key="5">
    <source>
        <dbReference type="ARBA" id="ARBA00022692"/>
    </source>
</evidence>
<feature type="transmembrane region" description="Helical" evidence="8">
    <location>
        <begin position="140"/>
        <end position="160"/>
    </location>
</feature>
<evidence type="ECO:0000256" key="4">
    <source>
        <dbReference type="ARBA" id="ARBA00022596"/>
    </source>
</evidence>
<comment type="similarity">
    <text evidence="2 8">Belongs to the NiCoT transporter (TC 2.A.52) family.</text>
</comment>
<keyword evidence="5 8" id="KW-0812">Transmembrane</keyword>
<evidence type="ECO:0000256" key="7">
    <source>
        <dbReference type="ARBA" id="ARBA00023136"/>
    </source>
</evidence>
<dbReference type="InterPro" id="IPR004688">
    <property type="entry name" value="Ni/Co_transpt"/>
</dbReference>
<feature type="transmembrane region" description="Helical" evidence="8">
    <location>
        <begin position="21"/>
        <end position="43"/>
    </location>
</feature>
<accession>A0A8T9BZE4</accession>
<evidence type="ECO:0000256" key="2">
    <source>
        <dbReference type="ARBA" id="ARBA00010892"/>
    </source>
</evidence>
<evidence type="ECO:0000256" key="6">
    <source>
        <dbReference type="ARBA" id="ARBA00022989"/>
    </source>
</evidence>
<keyword evidence="6 8" id="KW-1133">Transmembrane helix</keyword>
<comment type="caution">
    <text evidence="8">Lacks conserved residue(s) required for the propagation of feature annotation.</text>
</comment>
<keyword evidence="7 8" id="KW-0472">Membrane</keyword>
<dbReference type="AlphaFoldDB" id="A0A8T9BZE4"/>
<dbReference type="PANTHER" id="PTHR31611:SF0">
    <property type="entry name" value="HIGH-AFFINITY NICKEL TRANSPORT PROTEIN NIC1"/>
    <property type="match status" value="1"/>
</dbReference>
<comment type="subcellular location">
    <subcellularLocation>
        <location evidence="8">Cell membrane</location>
        <topology evidence="8">Multi-pass membrane protein</topology>
    </subcellularLocation>
    <subcellularLocation>
        <location evidence="1">Endomembrane system</location>
        <topology evidence="1">Multi-pass membrane protein</topology>
    </subcellularLocation>
</comment>
<dbReference type="GO" id="GO:0012505">
    <property type="term" value="C:endomembrane system"/>
    <property type="evidence" value="ECO:0007669"/>
    <property type="project" value="UniProtKB-SubCell"/>
</dbReference>
<dbReference type="PANTHER" id="PTHR31611">
    <property type="entry name" value="HIGH-AFFINITY NICKEL TRANSPORT PROTEIN NIC1"/>
    <property type="match status" value="1"/>
</dbReference>
<dbReference type="GO" id="GO:0005886">
    <property type="term" value="C:plasma membrane"/>
    <property type="evidence" value="ECO:0007669"/>
    <property type="project" value="UniProtKB-SubCell"/>
</dbReference>
<keyword evidence="4" id="KW-0533">Nickel</keyword>
<dbReference type="GO" id="GO:0015099">
    <property type="term" value="F:nickel cation transmembrane transporter activity"/>
    <property type="evidence" value="ECO:0007669"/>
    <property type="project" value="UniProtKB-UniRule"/>
</dbReference>
<dbReference type="OrthoDB" id="5197598at2759"/>
<sequence length="202" mass="22135">MVRLFKRVFKFIDRPWKMYPLGVLFGLGFDTSSEIAVLGIASLQGAQGTSIWLILIFPLLFTAGMCLLDTTDGALMMTLYTSTSLARDTIAILYYSIVLSAITVLFAMTIGIIQLLSVVANYATGSFWDGVNAVGDHFDIIGGGICGAFVVFGGLSVVCYKPWRRSMDRRYGVRSVELQDVDDKRDDEKAVASSTARDLEIS</sequence>
<dbReference type="Proteomes" id="UP000469558">
    <property type="component" value="Unassembled WGS sequence"/>
</dbReference>
<feature type="transmembrane region" description="Helical" evidence="8">
    <location>
        <begin position="92"/>
        <end position="120"/>
    </location>
</feature>
<dbReference type="Pfam" id="PF03824">
    <property type="entry name" value="NicO"/>
    <property type="match status" value="1"/>
</dbReference>
<dbReference type="EMBL" id="QGMK01001255">
    <property type="protein sequence ID" value="TVY71361.1"/>
    <property type="molecule type" value="Genomic_DNA"/>
</dbReference>
<organism evidence="9 10">
    <name type="scientific">Lachnellula suecica</name>
    <dbReference type="NCBI Taxonomy" id="602035"/>
    <lineage>
        <taxon>Eukaryota</taxon>
        <taxon>Fungi</taxon>
        <taxon>Dikarya</taxon>
        <taxon>Ascomycota</taxon>
        <taxon>Pezizomycotina</taxon>
        <taxon>Leotiomycetes</taxon>
        <taxon>Helotiales</taxon>
        <taxon>Lachnaceae</taxon>
        <taxon>Lachnellula</taxon>
    </lineage>
</organism>
<gene>
    <name evidence="9" type="primary">nic1_0</name>
    <name evidence="9" type="ORF">LSUE1_G006988</name>
</gene>
<dbReference type="InterPro" id="IPR011541">
    <property type="entry name" value="Ni/Co_transpt_high_affinity"/>
</dbReference>
<proteinExistence type="inferred from homology"/>
<keyword evidence="10" id="KW-1185">Reference proteome</keyword>
<evidence type="ECO:0000256" key="3">
    <source>
        <dbReference type="ARBA" id="ARBA00022448"/>
    </source>
</evidence>
<evidence type="ECO:0000256" key="8">
    <source>
        <dbReference type="RuleBase" id="RU362101"/>
    </source>
</evidence>
<comment type="caution">
    <text evidence="9">The sequence shown here is derived from an EMBL/GenBank/DDBJ whole genome shotgun (WGS) entry which is preliminary data.</text>
</comment>
<feature type="transmembrane region" description="Helical" evidence="8">
    <location>
        <begin position="49"/>
        <end position="71"/>
    </location>
</feature>
<evidence type="ECO:0000256" key="1">
    <source>
        <dbReference type="ARBA" id="ARBA00004127"/>
    </source>
</evidence>